<gene>
    <name evidence="1" type="ORF">KP509_39G048500</name>
</gene>
<evidence type="ECO:0000313" key="1">
    <source>
        <dbReference type="EMBL" id="KAH7277386.1"/>
    </source>
</evidence>
<sequence length="166" mass="18361">MAGAAEKFTKARAATVGLQTTVKFPLICTSSEQRRLALAVILILQLQIAGVPTVAAIRAPSFDPYMDGEKLPVTWSPEKNMITRTMLAMEKRFKEYGALHLKSLWTSSLLGAPPAGVIPESNEHNRIQWRSEARENVDGDGIEKALETDSYHLDYSPPGYRPPTHN</sequence>
<organism evidence="1 2">
    <name type="scientific">Ceratopteris richardii</name>
    <name type="common">Triangle waterfern</name>
    <dbReference type="NCBI Taxonomy" id="49495"/>
    <lineage>
        <taxon>Eukaryota</taxon>
        <taxon>Viridiplantae</taxon>
        <taxon>Streptophyta</taxon>
        <taxon>Embryophyta</taxon>
        <taxon>Tracheophyta</taxon>
        <taxon>Polypodiopsida</taxon>
        <taxon>Polypodiidae</taxon>
        <taxon>Polypodiales</taxon>
        <taxon>Pteridineae</taxon>
        <taxon>Pteridaceae</taxon>
        <taxon>Parkerioideae</taxon>
        <taxon>Ceratopteris</taxon>
    </lineage>
</organism>
<name>A0A8T2Q186_CERRI</name>
<accession>A0A8T2Q186</accession>
<comment type="caution">
    <text evidence="1">The sequence shown here is derived from an EMBL/GenBank/DDBJ whole genome shotgun (WGS) entry which is preliminary data.</text>
</comment>
<dbReference type="AlphaFoldDB" id="A0A8T2Q186"/>
<keyword evidence="2" id="KW-1185">Reference proteome</keyword>
<proteinExistence type="predicted"/>
<dbReference type="Proteomes" id="UP000825935">
    <property type="component" value="Chromosome 39"/>
</dbReference>
<reference evidence="1" key="1">
    <citation type="submission" date="2021-08" db="EMBL/GenBank/DDBJ databases">
        <title>WGS assembly of Ceratopteris richardii.</title>
        <authorList>
            <person name="Marchant D.B."/>
            <person name="Chen G."/>
            <person name="Jenkins J."/>
            <person name="Shu S."/>
            <person name="Leebens-Mack J."/>
            <person name="Grimwood J."/>
            <person name="Schmutz J."/>
            <person name="Soltis P."/>
            <person name="Soltis D."/>
            <person name="Chen Z.-H."/>
        </authorList>
    </citation>
    <scope>NUCLEOTIDE SEQUENCE</scope>
    <source>
        <strain evidence="1">Whitten #5841</strain>
        <tissue evidence="1">Leaf</tissue>
    </source>
</reference>
<dbReference type="EMBL" id="CM035444">
    <property type="protein sequence ID" value="KAH7277386.1"/>
    <property type="molecule type" value="Genomic_DNA"/>
</dbReference>
<protein>
    <submittedName>
        <fullName evidence="1">Uncharacterized protein</fullName>
    </submittedName>
</protein>
<evidence type="ECO:0000313" key="2">
    <source>
        <dbReference type="Proteomes" id="UP000825935"/>
    </source>
</evidence>